<dbReference type="Pfam" id="PF01547">
    <property type="entry name" value="SBP_bac_1"/>
    <property type="match status" value="1"/>
</dbReference>
<evidence type="ECO:0000256" key="5">
    <source>
        <dbReference type="ARBA" id="ARBA00023288"/>
    </source>
</evidence>
<evidence type="ECO:0000256" key="1">
    <source>
        <dbReference type="ARBA" id="ARBA00022475"/>
    </source>
</evidence>
<dbReference type="OrthoDB" id="7918484at2"/>
<dbReference type="PANTHER" id="PTHR43649:SF33">
    <property type="entry name" value="POLYGALACTURONAN_RHAMNOGALACTURONAN-BINDING PROTEIN YTCQ"/>
    <property type="match status" value="1"/>
</dbReference>
<comment type="caution">
    <text evidence="7">The sequence shown here is derived from an EMBL/GenBank/DDBJ whole genome shotgun (WGS) entry which is preliminary data.</text>
</comment>
<keyword evidence="3" id="KW-0472">Membrane</keyword>
<dbReference type="RefSeq" id="WP_123272333.1">
    <property type="nucleotide sequence ID" value="NZ_RJJQ01000017.1"/>
</dbReference>
<dbReference type="CDD" id="cd13585">
    <property type="entry name" value="PBP2_TMBP_like"/>
    <property type="match status" value="1"/>
</dbReference>
<protein>
    <submittedName>
        <fullName evidence="7">Sugar ABC transporter substrate-binding protein</fullName>
    </submittedName>
</protein>
<evidence type="ECO:0000256" key="3">
    <source>
        <dbReference type="ARBA" id="ARBA00023136"/>
    </source>
</evidence>
<keyword evidence="8" id="KW-1185">Reference proteome</keyword>
<reference evidence="7 8" key="1">
    <citation type="submission" date="2018-11" db="EMBL/GenBank/DDBJ databases">
        <title>Draft genome of Simplicispira Flexivirga sp. BO-16.</title>
        <authorList>
            <person name="Im W.T."/>
        </authorList>
    </citation>
    <scope>NUCLEOTIDE SEQUENCE [LARGE SCALE GENOMIC DNA]</scope>
    <source>
        <strain evidence="7 8">BO-16</strain>
    </source>
</reference>
<keyword evidence="5" id="KW-0449">Lipoprotein</keyword>
<organism evidence="7 8">
    <name type="scientific">Flexivirga caeni</name>
    <dbReference type="NCBI Taxonomy" id="2294115"/>
    <lineage>
        <taxon>Bacteria</taxon>
        <taxon>Bacillati</taxon>
        <taxon>Actinomycetota</taxon>
        <taxon>Actinomycetes</taxon>
        <taxon>Micrococcales</taxon>
        <taxon>Dermacoccaceae</taxon>
        <taxon>Flexivirga</taxon>
    </lineage>
</organism>
<dbReference type="Proteomes" id="UP000271678">
    <property type="component" value="Unassembled WGS sequence"/>
</dbReference>
<keyword evidence="2 6" id="KW-0732">Signal</keyword>
<sequence>MTENQSVPSGRPSRRSVLQLLGAGAVVPALSSLAACSSGSSGGPSNAAKGTGAAGASSGQLTLVYMGDATQQTAFNQLFAAFNKVHPEIKIKANGIAAGDWGTFANTVSTQIAGGKIPDIVDIATEGQQLFASKGLLEPLDDYIKKDKAVTDPFYAGIDPHLKEWTVKYGSPDGKTYYIPGGYNTMVMYCNNAVFAKAGVAMPNPNWTWDEFEAAAKQIKAKTGAYMCGLGYGFPFGDIMPWLLTNGASTMDADWKKATFNSPAAIESATFVRNLLAAGYSPKPGGAFDADSEFKKGKLAIIGAGRWSTLDMRNLKMVDDVTIVNWPTKTGNGSPVGWDGWPIMKASKKKDMAWTFLKWMMSKDAGEFYATIGGTNVPALTAVAESSAFTNNAPKGSTLLAKAVSYGTPIPSPAKGAQVQTAVTTAWQAALTGTSSVKAALDKANAQIQALL</sequence>
<name>A0A3M9M509_9MICO</name>
<accession>A0A3M9M509</accession>
<gene>
    <name evidence="7" type="ORF">EFY87_15210</name>
</gene>
<dbReference type="InterPro" id="IPR050490">
    <property type="entry name" value="Bact_solute-bd_prot1"/>
</dbReference>
<dbReference type="Gene3D" id="3.40.190.10">
    <property type="entry name" value="Periplasmic binding protein-like II"/>
    <property type="match status" value="1"/>
</dbReference>
<dbReference type="SUPFAM" id="SSF53850">
    <property type="entry name" value="Periplasmic binding protein-like II"/>
    <property type="match status" value="1"/>
</dbReference>
<evidence type="ECO:0000256" key="6">
    <source>
        <dbReference type="SAM" id="SignalP"/>
    </source>
</evidence>
<dbReference type="InterPro" id="IPR006059">
    <property type="entry name" value="SBP"/>
</dbReference>
<evidence type="ECO:0000313" key="8">
    <source>
        <dbReference type="Proteomes" id="UP000271678"/>
    </source>
</evidence>
<dbReference type="PANTHER" id="PTHR43649">
    <property type="entry name" value="ARABINOSE-BINDING PROTEIN-RELATED"/>
    <property type="match status" value="1"/>
</dbReference>
<dbReference type="EMBL" id="RJJQ01000017">
    <property type="protein sequence ID" value="RNI20297.1"/>
    <property type="molecule type" value="Genomic_DNA"/>
</dbReference>
<evidence type="ECO:0000256" key="4">
    <source>
        <dbReference type="ARBA" id="ARBA00023139"/>
    </source>
</evidence>
<keyword evidence="4" id="KW-0564">Palmitate</keyword>
<feature type="signal peptide" evidence="6">
    <location>
        <begin position="1"/>
        <end position="34"/>
    </location>
</feature>
<evidence type="ECO:0000256" key="2">
    <source>
        <dbReference type="ARBA" id="ARBA00022729"/>
    </source>
</evidence>
<dbReference type="InterPro" id="IPR006311">
    <property type="entry name" value="TAT_signal"/>
</dbReference>
<proteinExistence type="predicted"/>
<evidence type="ECO:0000313" key="7">
    <source>
        <dbReference type="EMBL" id="RNI20297.1"/>
    </source>
</evidence>
<feature type="chain" id="PRO_5038596422" evidence="6">
    <location>
        <begin position="35"/>
        <end position="452"/>
    </location>
</feature>
<keyword evidence="1" id="KW-1003">Cell membrane</keyword>
<dbReference type="AlphaFoldDB" id="A0A3M9M509"/>
<dbReference type="PROSITE" id="PS51318">
    <property type="entry name" value="TAT"/>
    <property type="match status" value="1"/>
</dbReference>